<evidence type="ECO:0000313" key="1">
    <source>
        <dbReference type="EMBL" id="TWT54501.1"/>
    </source>
</evidence>
<proteinExistence type="predicted"/>
<name>A0A5C5WWI1_9BACT</name>
<evidence type="ECO:0000313" key="2">
    <source>
        <dbReference type="Proteomes" id="UP000316598"/>
    </source>
</evidence>
<dbReference type="AlphaFoldDB" id="A0A5C5WWI1"/>
<dbReference type="RefSeq" id="WP_146514536.1">
    <property type="nucleotide sequence ID" value="NZ_SJPI01000001.1"/>
</dbReference>
<sequence>MSVSPKPSSLIVHRSVNSDGRLAVEYSWNEDRFVHRILVDDTEVARSIDSDAENDWPDSPPIQQISLEPINDQPTILGVGGAGRGHWSISVGRNPQQPNSIRFDIACRVKETPKFLGSSYRVSGELAIEAVVGEVVTEASLVRVLQRETLSGNLKDTYRWVYDVAIPEPELS</sequence>
<dbReference type="OrthoDB" id="273982at2"/>
<protein>
    <submittedName>
        <fullName evidence="1">Uncharacterized protein</fullName>
    </submittedName>
</protein>
<reference evidence="1 2" key="1">
    <citation type="submission" date="2019-02" db="EMBL/GenBank/DDBJ databases">
        <title>Deep-cultivation of Planctomycetes and their phenomic and genomic characterization uncovers novel biology.</title>
        <authorList>
            <person name="Wiegand S."/>
            <person name="Jogler M."/>
            <person name="Boedeker C."/>
            <person name="Pinto D."/>
            <person name="Vollmers J."/>
            <person name="Rivas-Marin E."/>
            <person name="Kohn T."/>
            <person name="Peeters S.H."/>
            <person name="Heuer A."/>
            <person name="Rast P."/>
            <person name="Oberbeckmann S."/>
            <person name="Bunk B."/>
            <person name="Jeske O."/>
            <person name="Meyerdierks A."/>
            <person name="Storesund J.E."/>
            <person name="Kallscheuer N."/>
            <person name="Luecker S."/>
            <person name="Lage O.M."/>
            <person name="Pohl T."/>
            <person name="Merkel B.J."/>
            <person name="Hornburger P."/>
            <person name="Mueller R.-W."/>
            <person name="Bruemmer F."/>
            <person name="Labrenz M."/>
            <person name="Spormann A.M."/>
            <person name="Op Den Camp H."/>
            <person name="Overmann J."/>
            <person name="Amann R."/>
            <person name="Jetten M.S.M."/>
            <person name="Mascher T."/>
            <person name="Medema M.H."/>
            <person name="Devos D.P."/>
            <person name="Kaster A.-K."/>
            <person name="Ovreas L."/>
            <person name="Rohde M."/>
            <person name="Galperin M.Y."/>
            <person name="Jogler C."/>
        </authorList>
    </citation>
    <scope>NUCLEOTIDE SEQUENCE [LARGE SCALE GENOMIC DNA]</scope>
    <source>
        <strain evidence="1 2">Pla22</strain>
    </source>
</reference>
<organism evidence="1 2">
    <name type="scientific">Rubripirellula amarantea</name>
    <dbReference type="NCBI Taxonomy" id="2527999"/>
    <lineage>
        <taxon>Bacteria</taxon>
        <taxon>Pseudomonadati</taxon>
        <taxon>Planctomycetota</taxon>
        <taxon>Planctomycetia</taxon>
        <taxon>Pirellulales</taxon>
        <taxon>Pirellulaceae</taxon>
        <taxon>Rubripirellula</taxon>
    </lineage>
</organism>
<comment type="caution">
    <text evidence="1">The sequence shown here is derived from an EMBL/GenBank/DDBJ whole genome shotgun (WGS) entry which is preliminary data.</text>
</comment>
<gene>
    <name evidence="1" type="ORF">Pla22_21480</name>
</gene>
<keyword evidence="2" id="KW-1185">Reference proteome</keyword>
<dbReference type="Proteomes" id="UP000316598">
    <property type="component" value="Unassembled WGS sequence"/>
</dbReference>
<dbReference type="EMBL" id="SJPI01000001">
    <property type="protein sequence ID" value="TWT54501.1"/>
    <property type="molecule type" value="Genomic_DNA"/>
</dbReference>
<accession>A0A5C5WWI1</accession>